<protein>
    <recommendedName>
        <fullName evidence="1">Xylose isomerase-like TIM barrel domain-containing protein</fullName>
    </recommendedName>
</protein>
<dbReference type="Gene3D" id="3.20.20.150">
    <property type="entry name" value="Divalent-metal-dependent TIM barrel enzymes"/>
    <property type="match status" value="1"/>
</dbReference>
<gene>
    <name evidence="2" type="ORF">Pme01_32770</name>
</gene>
<sequence length="305" mass="33674">MTLSQLTLGTAPDSWGVWHACDPVQLPWRRFLDEVAVAGYTWIELGPYGYLPTDAGQLRDELDTRGLRASGQAEFAALHRPDAYDDALARFRRVAELVTAAGARHVVYLPALYRDDISGQRLEPYELSTEAWKNLVTGASRLGRVLADEYGVALVFHPHADTHVDTQERVERFLDDTDPETVSVCLDVGHIAYCGGDNLALIRKYPERIGYVHLKQAAPAIVAQVEAEGLSFAEAVRRGGMVEPPAGIPEMPPVLAALAALDRDLFAIVEQDLYPCAPDAPLPIAMRTRQYFNQCGLRPDPRQQS</sequence>
<dbReference type="RefSeq" id="WP_168114294.1">
    <property type="nucleotide sequence ID" value="NZ_BOON01000031.1"/>
</dbReference>
<dbReference type="InterPro" id="IPR013022">
    <property type="entry name" value="Xyl_isomerase-like_TIM-brl"/>
</dbReference>
<dbReference type="EMBL" id="BOON01000031">
    <property type="protein sequence ID" value="GII23680.1"/>
    <property type="molecule type" value="Genomic_DNA"/>
</dbReference>
<dbReference type="PANTHER" id="PTHR12110">
    <property type="entry name" value="HYDROXYPYRUVATE ISOMERASE"/>
    <property type="match status" value="1"/>
</dbReference>
<dbReference type="InterPro" id="IPR050312">
    <property type="entry name" value="IolE/XylAMocC-like"/>
</dbReference>
<name>A0A8J3TAN5_9ACTN</name>
<dbReference type="PANTHER" id="PTHR12110:SF41">
    <property type="entry name" value="INOSOSE DEHYDRATASE"/>
    <property type="match status" value="1"/>
</dbReference>
<organism evidence="2 3">
    <name type="scientific">Planosporangium mesophilum</name>
    <dbReference type="NCBI Taxonomy" id="689768"/>
    <lineage>
        <taxon>Bacteria</taxon>
        <taxon>Bacillati</taxon>
        <taxon>Actinomycetota</taxon>
        <taxon>Actinomycetes</taxon>
        <taxon>Micromonosporales</taxon>
        <taxon>Micromonosporaceae</taxon>
        <taxon>Planosporangium</taxon>
    </lineage>
</organism>
<feature type="domain" description="Xylose isomerase-like TIM barrel" evidence="1">
    <location>
        <begin position="32"/>
        <end position="270"/>
    </location>
</feature>
<keyword evidence="3" id="KW-1185">Reference proteome</keyword>
<comment type="caution">
    <text evidence="2">The sequence shown here is derived from an EMBL/GenBank/DDBJ whole genome shotgun (WGS) entry which is preliminary data.</text>
</comment>
<proteinExistence type="predicted"/>
<reference evidence="2" key="1">
    <citation type="submission" date="2021-01" db="EMBL/GenBank/DDBJ databases">
        <title>Whole genome shotgun sequence of Planosporangium mesophilum NBRC 109066.</title>
        <authorList>
            <person name="Komaki H."/>
            <person name="Tamura T."/>
        </authorList>
    </citation>
    <scope>NUCLEOTIDE SEQUENCE</scope>
    <source>
        <strain evidence="2">NBRC 109066</strain>
    </source>
</reference>
<evidence type="ECO:0000259" key="1">
    <source>
        <dbReference type="Pfam" id="PF01261"/>
    </source>
</evidence>
<accession>A0A8J3TAN5</accession>
<dbReference type="SUPFAM" id="SSF51658">
    <property type="entry name" value="Xylose isomerase-like"/>
    <property type="match status" value="1"/>
</dbReference>
<dbReference type="InterPro" id="IPR036237">
    <property type="entry name" value="Xyl_isomerase-like_sf"/>
</dbReference>
<dbReference type="AlphaFoldDB" id="A0A8J3TAN5"/>
<evidence type="ECO:0000313" key="2">
    <source>
        <dbReference type="EMBL" id="GII23680.1"/>
    </source>
</evidence>
<dbReference type="Pfam" id="PF01261">
    <property type="entry name" value="AP_endonuc_2"/>
    <property type="match status" value="1"/>
</dbReference>
<dbReference type="Proteomes" id="UP000599074">
    <property type="component" value="Unassembled WGS sequence"/>
</dbReference>
<evidence type="ECO:0000313" key="3">
    <source>
        <dbReference type="Proteomes" id="UP000599074"/>
    </source>
</evidence>